<comment type="caution">
    <text evidence="1">The sequence shown here is derived from an EMBL/GenBank/DDBJ whole genome shotgun (WGS) entry which is preliminary data.</text>
</comment>
<dbReference type="Proteomes" id="UP000534783">
    <property type="component" value="Unassembled WGS sequence"/>
</dbReference>
<dbReference type="Gene3D" id="3.30.460.40">
    <property type="match status" value="1"/>
</dbReference>
<evidence type="ECO:0000313" key="1">
    <source>
        <dbReference type="EMBL" id="NKE71997.1"/>
    </source>
</evidence>
<sequence length="166" mass="18541">MGFQERGSRGAFPVLDLYAELVQIIEALSKQKLPYALVGGIAVSLYTRPRATEDIDLLVREEDWSAIRSAMERLGYTVEANPMLLAQGRLLIRRLTKLSGEDFLVLDFLIPQTDEIASVLENRTRLSWQGRDLWIAAVQDLKRLKALRGSLQDKADIEALEGGGEG</sequence>
<keyword evidence="1" id="KW-0808">Transferase</keyword>
<reference evidence="1 2" key="1">
    <citation type="journal article" date="2020" name="Nature">
        <title>Bacterial chemolithoautotrophy via manganese oxidation.</title>
        <authorList>
            <person name="Yu H."/>
            <person name="Leadbetter J.R."/>
        </authorList>
    </citation>
    <scope>NUCLEOTIDE SEQUENCE [LARGE SCALE GENOMIC DNA]</scope>
    <source>
        <strain evidence="1 2">Mn-1</strain>
    </source>
</reference>
<dbReference type="AlphaFoldDB" id="A0A7X6DRC3"/>
<proteinExistence type="predicted"/>
<dbReference type="SUPFAM" id="SSF81301">
    <property type="entry name" value="Nucleotidyltransferase"/>
    <property type="match status" value="1"/>
</dbReference>
<dbReference type="EMBL" id="VTOW01000003">
    <property type="protein sequence ID" value="NKE71997.1"/>
    <property type="molecule type" value="Genomic_DNA"/>
</dbReference>
<organism evidence="1 2">
    <name type="scientific">Candidatus Manganitrophus noduliformans</name>
    <dbReference type="NCBI Taxonomy" id="2606439"/>
    <lineage>
        <taxon>Bacteria</taxon>
        <taxon>Pseudomonadati</taxon>
        <taxon>Nitrospirota</taxon>
        <taxon>Nitrospiria</taxon>
        <taxon>Candidatus Troglogloeales</taxon>
        <taxon>Candidatus Manganitrophaceae</taxon>
        <taxon>Candidatus Manganitrophus</taxon>
    </lineage>
</organism>
<dbReference type="Pfam" id="PF14907">
    <property type="entry name" value="NTP_transf_5"/>
    <property type="match status" value="1"/>
</dbReference>
<dbReference type="GO" id="GO:0016740">
    <property type="term" value="F:transferase activity"/>
    <property type="evidence" value="ECO:0007669"/>
    <property type="project" value="UniProtKB-KW"/>
</dbReference>
<dbReference type="InterPro" id="IPR043519">
    <property type="entry name" value="NT_sf"/>
</dbReference>
<accession>A0A7X6DRC3</accession>
<dbReference type="InterPro" id="IPR039498">
    <property type="entry name" value="NTP_transf_5"/>
</dbReference>
<keyword evidence="2" id="KW-1185">Reference proteome</keyword>
<name>A0A7X6DRC3_9BACT</name>
<protein>
    <submittedName>
        <fullName evidence="1">Nucleotidyltransferase family protein</fullName>
    </submittedName>
</protein>
<evidence type="ECO:0000313" key="2">
    <source>
        <dbReference type="Proteomes" id="UP000534783"/>
    </source>
</evidence>
<gene>
    <name evidence="1" type="ORF">MNODULE_14710</name>
</gene>